<sequence>MFDYIQIVEQGLHVWCYLMLFIAGKKTQIFIGQCDNRSCQQNLFVCIVLLKGSSKCQQGFPCTRLSCECNQFHLIIQQHVHCESLFRVPRFDTKTPFLHNTSDLTCLRNIPC</sequence>
<reference evidence="1" key="1">
    <citation type="submission" date="2019-08" db="EMBL/GenBank/DDBJ databases">
        <authorList>
            <person name="Kucharzyk K."/>
            <person name="Murdoch R.W."/>
            <person name="Higgins S."/>
            <person name="Loffler F."/>
        </authorList>
    </citation>
    <scope>NUCLEOTIDE SEQUENCE</scope>
</reference>
<evidence type="ECO:0000313" key="1">
    <source>
        <dbReference type="EMBL" id="MPN53467.1"/>
    </source>
</evidence>
<protein>
    <submittedName>
        <fullName evidence="1">Uncharacterized protein</fullName>
    </submittedName>
</protein>
<name>A0A645IQF8_9ZZZZ</name>
<comment type="caution">
    <text evidence="1">The sequence shown here is derived from an EMBL/GenBank/DDBJ whole genome shotgun (WGS) entry which is preliminary data.</text>
</comment>
<dbReference type="AlphaFoldDB" id="A0A645IQF8"/>
<gene>
    <name evidence="1" type="ORF">SDC9_201131</name>
</gene>
<proteinExistence type="predicted"/>
<accession>A0A645IQF8</accession>
<dbReference type="EMBL" id="VSSQ01120608">
    <property type="protein sequence ID" value="MPN53467.1"/>
    <property type="molecule type" value="Genomic_DNA"/>
</dbReference>
<organism evidence="1">
    <name type="scientific">bioreactor metagenome</name>
    <dbReference type="NCBI Taxonomy" id="1076179"/>
    <lineage>
        <taxon>unclassified sequences</taxon>
        <taxon>metagenomes</taxon>
        <taxon>ecological metagenomes</taxon>
    </lineage>
</organism>